<evidence type="ECO:0000313" key="1">
    <source>
        <dbReference type="EMBL" id="KAF2242544.1"/>
    </source>
</evidence>
<evidence type="ECO:0000313" key="2">
    <source>
        <dbReference type="Proteomes" id="UP000800094"/>
    </source>
</evidence>
<dbReference type="RefSeq" id="XP_033677548.1">
    <property type="nucleotide sequence ID" value="XM_033830216.1"/>
</dbReference>
<dbReference type="AlphaFoldDB" id="A0A6A6HWF9"/>
<name>A0A6A6HWF9_9PLEO</name>
<dbReference type="GeneID" id="54583546"/>
<dbReference type="Proteomes" id="UP000800094">
    <property type="component" value="Unassembled WGS sequence"/>
</dbReference>
<protein>
    <submittedName>
        <fullName evidence="1">Uncharacterized protein</fullName>
    </submittedName>
</protein>
<proteinExistence type="predicted"/>
<sequence length="75" mass="8536">MPYLLACTLVIKWCILRTRGKSFAEHISAFRIRRPTLKCLINTSGTGLCSMNEHVGNDRRGKVNLLTVMKANMER</sequence>
<keyword evidence="2" id="KW-1185">Reference proteome</keyword>
<dbReference type="EMBL" id="ML987207">
    <property type="protein sequence ID" value="KAF2242544.1"/>
    <property type="molecule type" value="Genomic_DNA"/>
</dbReference>
<gene>
    <name evidence="1" type="ORF">BU26DRAFT_524150</name>
</gene>
<reference evidence="1" key="1">
    <citation type="journal article" date="2020" name="Stud. Mycol.">
        <title>101 Dothideomycetes genomes: a test case for predicting lifestyles and emergence of pathogens.</title>
        <authorList>
            <person name="Haridas S."/>
            <person name="Albert R."/>
            <person name="Binder M."/>
            <person name="Bloem J."/>
            <person name="Labutti K."/>
            <person name="Salamov A."/>
            <person name="Andreopoulos B."/>
            <person name="Baker S."/>
            <person name="Barry K."/>
            <person name="Bills G."/>
            <person name="Bluhm B."/>
            <person name="Cannon C."/>
            <person name="Castanera R."/>
            <person name="Culley D."/>
            <person name="Daum C."/>
            <person name="Ezra D."/>
            <person name="Gonzalez J."/>
            <person name="Henrissat B."/>
            <person name="Kuo A."/>
            <person name="Liang C."/>
            <person name="Lipzen A."/>
            <person name="Lutzoni F."/>
            <person name="Magnuson J."/>
            <person name="Mondo S."/>
            <person name="Nolan M."/>
            <person name="Ohm R."/>
            <person name="Pangilinan J."/>
            <person name="Park H.-J."/>
            <person name="Ramirez L."/>
            <person name="Alfaro M."/>
            <person name="Sun H."/>
            <person name="Tritt A."/>
            <person name="Yoshinaga Y."/>
            <person name="Zwiers L.-H."/>
            <person name="Turgeon B."/>
            <person name="Goodwin S."/>
            <person name="Spatafora J."/>
            <person name="Crous P."/>
            <person name="Grigoriev I."/>
        </authorList>
    </citation>
    <scope>NUCLEOTIDE SEQUENCE</scope>
    <source>
        <strain evidence="1">CBS 122368</strain>
    </source>
</reference>
<organism evidence="1 2">
    <name type="scientific">Trematosphaeria pertusa</name>
    <dbReference type="NCBI Taxonomy" id="390896"/>
    <lineage>
        <taxon>Eukaryota</taxon>
        <taxon>Fungi</taxon>
        <taxon>Dikarya</taxon>
        <taxon>Ascomycota</taxon>
        <taxon>Pezizomycotina</taxon>
        <taxon>Dothideomycetes</taxon>
        <taxon>Pleosporomycetidae</taxon>
        <taxon>Pleosporales</taxon>
        <taxon>Massarineae</taxon>
        <taxon>Trematosphaeriaceae</taxon>
        <taxon>Trematosphaeria</taxon>
    </lineage>
</organism>
<accession>A0A6A6HWF9</accession>